<protein>
    <submittedName>
        <fullName evidence="1">Uncharacterized protein</fullName>
    </submittedName>
</protein>
<dbReference type="AlphaFoldDB" id="A0A1V3XQW0"/>
<evidence type="ECO:0000313" key="1">
    <source>
        <dbReference type="EMBL" id="OOK81569.1"/>
    </source>
</evidence>
<sequence>MLVSSPAARKVARDSQRLVYADYRVVDLPARRNAHDSTAQLATEIVLRTSGW</sequence>
<proteinExistence type="predicted"/>
<accession>A0A1V3XQW0</accession>
<dbReference type="EMBL" id="MVBM01000001">
    <property type="protein sequence ID" value="OOK81569.1"/>
    <property type="molecule type" value="Genomic_DNA"/>
</dbReference>
<dbReference type="Proteomes" id="UP000189229">
    <property type="component" value="Unassembled WGS sequence"/>
</dbReference>
<name>A0A1V3XQW0_MYCKA</name>
<comment type="caution">
    <text evidence="1">The sequence shown here is derived from an EMBL/GenBank/DDBJ whole genome shotgun (WGS) entry which is preliminary data.</text>
</comment>
<reference evidence="1 2" key="1">
    <citation type="submission" date="2017-02" db="EMBL/GenBank/DDBJ databases">
        <title>Complete genome sequences of Mycobacterium kansasii strains isolated from rhesus macaques.</title>
        <authorList>
            <person name="Panda A."/>
            <person name="Nagaraj S."/>
            <person name="Zhao X."/>
            <person name="Tettelin H."/>
            <person name="Detolla L.J."/>
        </authorList>
    </citation>
    <scope>NUCLEOTIDE SEQUENCE [LARGE SCALE GENOMIC DNA]</scope>
    <source>
        <strain evidence="1 2">11-3813</strain>
    </source>
</reference>
<evidence type="ECO:0000313" key="2">
    <source>
        <dbReference type="Proteomes" id="UP000189229"/>
    </source>
</evidence>
<gene>
    <name evidence="1" type="ORF">BZL30_0499</name>
</gene>
<organism evidence="1 2">
    <name type="scientific">Mycobacterium kansasii</name>
    <dbReference type="NCBI Taxonomy" id="1768"/>
    <lineage>
        <taxon>Bacteria</taxon>
        <taxon>Bacillati</taxon>
        <taxon>Actinomycetota</taxon>
        <taxon>Actinomycetes</taxon>
        <taxon>Mycobacteriales</taxon>
        <taxon>Mycobacteriaceae</taxon>
        <taxon>Mycobacterium</taxon>
    </lineage>
</organism>